<gene>
    <name evidence="2" type="ORF">Salat_2662800</name>
</gene>
<comment type="caution">
    <text evidence="2">The sequence shown here is derived from an EMBL/GenBank/DDBJ whole genome shotgun (WGS) entry which is preliminary data.</text>
</comment>
<reference evidence="2" key="2">
    <citation type="journal article" date="2024" name="Plant">
        <title>Genomic evolution and insights into agronomic trait innovations of Sesamum species.</title>
        <authorList>
            <person name="Miao H."/>
            <person name="Wang L."/>
            <person name="Qu L."/>
            <person name="Liu H."/>
            <person name="Sun Y."/>
            <person name="Le M."/>
            <person name="Wang Q."/>
            <person name="Wei S."/>
            <person name="Zheng Y."/>
            <person name="Lin W."/>
            <person name="Duan Y."/>
            <person name="Cao H."/>
            <person name="Xiong S."/>
            <person name="Wang X."/>
            <person name="Wei L."/>
            <person name="Li C."/>
            <person name="Ma Q."/>
            <person name="Ju M."/>
            <person name="Zhao R."/>
            <person name="Li G."/>
            <person name="Mu C."/>
            <person name="Tian Q."/>
            <person name="Mei H."/>
            <person name="Zhang T."/>
            <person name="Gao T."/>
            <person name="Zhang H."/>
        </authorList>
    </citation>
    <scope>NUCLEOTIDE SEQUENCE</scope>
    <source>
        <strain evidence="2">3651</strain>
    </source>
</reference>
<keyword evidence="3" id="KW-1185">Reference proteome</keyword>
<feature type="transmembrane region" description="Helical" evidence="1">
    <location>
        <begin position="113"/>
        <end position="136"/>
    </location>
</feature>
<protein>
    <submittedName>
        <fullName evidence="2">Uncharacterized protein</fullName>
    </submittedName>
</protein>
<proteinExistence type="predicted"/>
<keyword evidence="1" id="KW-1133">Transmembrane helix</keyword>
<evidence type="ECO:0000313" key="2">
    <source>
        <dbReference type="EMBL" id="KAK4415554.1"/>
    </source>
</evidence>
<reference evidence="2" key="1">
    <citation type="submission" date="2020-06" db="EMBL/GenBank/DDBJ databases">
        <authorList>
            <person name="Li T."/>
            <person name="Hu X."/>
            <person name="Zhang T."/>
            <person name="Song X."/>
            <person name="Zhang H."/>
            <person name="Dai N."/>
            <person name="Sheng W."/>
            <person name="Hou X."/>
            <person name="Wei L."/>
        </authorList>
    </citation>
    <scope>NUCLEOTIDE SEQUENCE</scope>
    <source>
        <strain evidence="2">3651</strain>
        <tissue evidence="2">Leaf</tissue>
    </source>
</reference>
<evidence type="ECO:0000256" key="1">
    <source>
        <dbReference type="SAM" id="Phobius"/>
    </source>
</evidence>
<keyword evidence="1" id="KW-0812">Transmembrane</keyword>
<dbReference type="EMBL" id="JACGWO010000011">
    <property type="protein sequence ID" value="KAK4415554.1"/>
    <property type="molecule type" value="Genomic_DNA"/>
</dbReference>
<keyword evidence="1" id="KW-0472">Membrane</keyword>
<dbReference type="Proteomes" id="UP001293254">
    <property type="component" value="Unassembled WGS sequence"/>
</dbReference>
<name>A0AAE1XPB8_9LAMI</name>
<sequence>MEAINNVAGMDADGTKRWVEETDWSFARIDGAKGRRRVGRVMVEVVDGDGGWWRRSALVCEKTHTGGAEKREMRAGVWVPKIDWGSVDGEERWRRCCHRQPLPKMMAEERDSAISACFCTLTLFDLILKIVFLVHIC</sequence>
<organism evidence="2 3">
    <name type="scientific">Sesamum alatum</name>
    <dbReference type="NCBI Taxonomy" id="300844"/>
    <lineage>
        <taxon>Eukaryota</taxon>
        <taxon>Viridiplantae</taxon>
        <taxon>Streptophyta</taxon>
        <taxon>Embryophyta</taxon>
        <taxon>Tracheophyta</taxon>
        <taxon>Spermatophyta</taxon>
        <taxon>Magnoliopsida</taxon>
        <taxon>eudicotyledons</taxon>
        <taxon>Gunneridae</taxon>
        <taxon>Pentapetalae</taxon>
        <taxon>asterids</taxon>
        <taxon>lamiids</taxon>
        <taxon>Lamiales</taxon>
        <taxon>Pedaliaceae</taxon>
        <taxon>Sesamum</taxon>
    </lineage>
</organism>
<evidence type="ECO:0000313" key="3">
    <source>
        <dbReference type="Proteomes" id="UP001293254"/>
    </source>
</evidence>
<dbReference type="AlphaFoldDB" id="A0AAE1XPB8"/>
<accession>A0AAE1XPB8</accession>